<dbReference type="GO" id="GO:0005840">
    <property type="term" value="C:ribosome"/>
    <property type="evidence" value="ECO:0007669"/>
    <property type="project" value="UniProtKB-KW"/>
</dbReference>
<evidence type="ECO:0000313" key="1">
    <source>
        <dbReference type="EMBL" id="XCC45361.1"/>
    </source>
</evidence>
<organism evidence="1">
    <name type="scientific">Candidatus Shikimatogenerans sp. Ttur</name>
    <dbReference type="NCBI Taxonomy" id="3158569"/>
    <lineage>
        <taxon>Bacteria</taxon>
        <taxon>Pseudomonadati</taxon>
        <taxon>Bacteroidota</taxon>
        <taxon>Flavobacteriia</taxon>
        <taxon>Flavobacteriales</taxon>
        <taxon>Candidatus Shikimatogenerans</taxon>
    </lineage>
</organism>
<dbReference type="EMBL" id="CP158689">
    <property type="protein sequence ID" value="XCC45361.1"/>
    <property type="molecule type" value="Genomic_DNA"/>
</dbReference>
<accession>A0AAU7ZXP2</accession>
<dbReference type="AlphaFoldDB" id="A0AAU7ZXP2"/>
<reference evidence="1" key="1">
    <citation type="submission" date="2024-06" db="EMBL/GenBank/DDBJ databases">
        <title>Diversity, functionality, and evolutionary history of bacterial symbionts in false click beetles (Coleoptera, Throscidae).</title>
        <authorList>
            <person name="Wierz J.C."/>
            <person name="Malm H."/>
            <person name="Kaltenpoth M."/>
            <person name="Engl T."/>
        </authorList>
    </citation>
    <scope>NUCLEOTIDE SEQUENCE</scope>
    <source>
        <strain evidence="1">Ttur</strain>
    </source>
</reference>
<protein>
    <submittedName>
        <fullName evidence="1">30S ribosomal protein S21</fullName>
    </submittedName>
</protein>
<sequence length="63" mass="7830">MIYIKIKKNDNIKIILKKYKLKIDKFNLIYLKKKKNYFLKKSIKNRIKINKAKYLLKKKEKIN</sequence>
<keyword evidence="1" id="KW-0687">Ribonucleoprotein</keyword>
<keyword evidence="1" id="KW-0689">Ribosomal protein</keyword>
<name>A0AAU7ZXP2_9FLAO</name>
<proteinExistence type="predicted"/>
<gene>
    <name evidence="1" type="ORF">ABUS76_00410</name>
</gene>